<dbReference type="SUPFAM" id="SSF55804">
    <property type="entry name" value="Phoshotransferase/anion transport protein"/>
    <property type="match status" value="1"/>
</dbReference>
<reference evidence="12 13" key="1">
    <citation type="submission" date="2014-03" db="EMBL/GenBank/DDBJ databases">
        <title>Genomics of Bifidobacteria.</title>
        <authorList>
            <person name="Ventura M."/>
            <person name="Milani C."/>
            <person name="Lugli G.A."/>
        </authorList>
    </citation>
    <scope>NUCLEOTIDE SEQUENCE [LARGE SCALE GENOMIC DNA]</scope>
    <source>
        <strain evidence="12 13">LMG 11597</strain>
    </source>
</reference>
<evidence type="ECO:0000313" key="12">
    <source>
        <dbReference type="EMBL" id="KFJ04526.1"/>
    </source>
</evidence>
<evidence type="ECO:0000313" key="13">
    <source>
        <dbReference type="Proteomes" id="UP000029055"/>
    </source>
</evidence>
<evidence type="ECO:0000256" key="4">
    <source>
        <dbReference type="ARBA" id="ARBA00022553"/>
    </source>
</evidence>
<dbReference type="GO" id="GO:0005737">
    <property type="term" value="C:cytoplasm"/>
    <property type="evidence" value="ECO:0007669"/>
    <property type="project" value="UniProtKB-SubCell"/>
</dbReference>
<dbReference type="CDD" id="cd00211">
    <property type="entry name" value="PTS_IIA_fru"/>
    <property type="match status" value="1"/>
</dbReference>
<sequence>MNDDPMLQIRHVQLRIHADDWQDALRRAANPLLDDASIESQYVSEMIQAVQDLGPYIVLAPGFALGHARPSEAVHRPCLAIATLDEPVEFGSEQNDPVDIVIVVASTSNDAHLALLQKVVTFLNEENGFDMLREARTNDDAQAIVSTVNKGE</sequence>
<keyword evidence="2" id="KW-0813">Transport</keyword>
<dbReference type="InterPro" id="IPR016152">
    <property type="entry name" value="PTrfase/Anion_transptr"/>
</dbReference>
<evidence type="ECO:0000256" key="7">
    <source>
        <dbReference type="ARBA" id="ARBA00022777"/>
    </source>
</evidence>
<dbReference type="PANTHER" id="PTHR36203">
    <property type="entry name" value="ASCORBATE-SPECIFIC PTS SYSTEM EIIA COMPONENT"/>
    <property type="match status" value="1"/>
</dbReference>
<keyword evidence="13" id="KW-1185">Reference proteome</keyword>
<dbReference type="GO" id="GO:0016301">
    <property type="term" value="F:kinase activity"/>
    <property type="evidence" value="ECO:0007669"/>
    <property type="project" value="UniProtKB-KW"/>
</dbReference>
<dbReference type="InterPro" id="IPR002178">
    <property type="entry name" value="PTS_EIIA_type-2_dom"/>
</dbReference>
<keyword evidence="4" id="KW-0597">Phosphoprotein</keyword>
<dbReference type="STRING" id="77635.BISU_0533"/>
<comment type="subcellular location">
    <subcellularLocation>
        <location evidence="1">Cytoplasm</location>
    </subcellularLocation>
</comment>
<comment type="function">
    <text evidence="8">The phosphoenolpyruvate-dependent sugar phosphotransferase system (sugar PTS), a major carbohydrate active transport system, catalyzes the phosphorylation of incoming sugar substrates concomitantly with their translocation across the cell membrane. The enzyme II UlaABC PTS system is involved in ascorbate transport.</text>
</comment>
<protein>
    <recommendedName>
        <fullName evidence="9">Ascorbate-specific PTS system EIIA component</fullName>
    </recommendedName>
    <alternativeName>
        <fullName evidence="10">Ascorbate-specific phosphotransferase enzyme IIA component</fullName>
    </alternativeName>
</protein>
<dbReference type="AlphaFoldDB" id="A0A087E9S5"/>
<accession>A0A087E9S5</accession>
<evidence type="ECO:0000256" key="6">
    <source>
        <dbReference type="ARBA" id="ARBA00022683"/>
    </source>
</evidence>
<comment type="caution">
    <text evidence="12">The sequence shown here is derived from an EMBL/GenBank/DDBJ whole genome shotgun (WGS) entry which is preliminary data.</text>
</comment>
<dbReference type="PANTHER" id="PTHR36203:SF1">
    <property type="entry name" value="ASCORBATE-SPECIFIC PTS SYSTEM EIIA COMPONENT"/>
    <property type="match status" value="1"/>
</dbReference>
<gene>
    <name evidence="12" type="ORF">BISU_0533</name>
</gene>
<evidence type="ECO:0000259" key="11">
    <source>
        <dbReference type="PROSITE" id="PS51094"/>
    </source>
</evidence>
<proteinExistence type="predicted"/>
<dbReference type="eggNOG" id="COG1762">
    <property type="taxonomic scope" value="Bacteria"/>
</dbReference>
<organism evidence="12 13">
    <name type="scientific">Bifidobacterium subtile</name>
    <dbReference type="NCBI Taxonomy" id="77635"/>
    <lineage>
        <taxon>Bacteria</taxon>
        <taxon>Bacillati</taxon>
        <taxon>Actinomycetota</taxon>
        <taxon>Actinomycetes</taxon>
        <taxon>Bifidobacteriales</taxon>
        <taxon>Bifidobacteriaceae</taxon>
        <taxon>Bifidobacterium</taxon>
    </lineage>
</organism>
<dbReference type="EMBL" id="JGZR01000003">
    <property type="protein sequence ID" value="KFJ04526.1"/>
    <property type="molecule type" value="Genomic_DNA"/>
</dbReference>
<evidence type="ECO:0000256" key="3">
    <source>
        <dbReference type="ARBA" id="ARBA00022490"/>
    </source>
</evidence>
<evidence type="ECO:0000256" key="8">
    <source>
        <dbReference type="ARBA" id="ARBA00037387"/>
    </source>
</evidence>
<keyword evidence="3" id="KW-0963">Cytoplasm</keyword>
<dbReference type="Pfam" id="PF00359">
    <property type="entry name" value="PTS_EIIA_2"/>
    <property type="match status" value="1"/>
</dbReference>
<evidence type="ECO:0000256" key="1">
    <source>
        <dbReference type="ARBA" id="ARBA00004496"/>
    </source>
</evidence>
<dbReference type="InterPro" id="IPR051351">
    <property type="entry name" value="Ascorbate-PTS_EIIA_comp"/>
</dbReference>
<evidence type="ECO:0000256" key="5">
    <source>
        <dbReference type="ARBA" id="ARBA00022679"/>
    </source>
</evidence>
<dbReference type="OrthoDB" id="1634238at2"/>
<keyword evidence="6" id="KW-0598">Phosphotransferase system</keyword>
<feature type="domain" description="PTS EIIA type-2" evidence="11">
    <location>
        <begin position="5"/>
        <end position="148"/>
    </location>
</feature>
<keyword evidence="7" id="KW-0418">Kinase</keyword>
<evidence type="ECO:0000256" key="9">
    <source>
        <dbReference type="ARBA" id="ARBA00041175"/>
    </source>
</evidence>
<dbReference type="GO" id="GO:0009401">
    <property type="term" value="P:phosphoenolpyruvate-dependent sugar phosphotransferase system"/>
    <property type="evidence" value="ECO:0007669"/>
    <property type="project" value="UniProtKB-KW"/>
</dbReference>
<dbReference type="Gene3D" id="3.40.930.10">
    <property type="entry name" value="Mannitol-specific EII, Chain A"/>
    <property type="match status" value="1"/>
</dbReference>
<dbReference type="PROSITE" id="PS51094">
    <property type="entry name" value="PTS_EIIA_TYPE_2"/>
    <property type="match status" value="1"/>
</dbReference>
<dbReference type="Proteomes" id="UP000029055">
    <property type="component" value="Unassembled WGS sequence"/>
</dbReference>
<evidence type="ECO:0000256" key="10">
    <source>
        <dbReference type="ARBA" id="ARBA00042072"/>
    </source>
</evidence>
<name>A0A087E9S5_9BIFI</name>
<keyword evidence="5" id="KW-0808">Transferase</keyword>
<evidence type="ECO:0000256" key="2">
    <source>
        <dbReference type="ARBA" id="ARBA00022448"/>
    </source>
</evidence>